<keyword evidence="2" id="KW-1185">Reference proteome</keyword>
<evidence type="ECO:0000313" key="1">
    <source>
        <dbReference type="EMBL" id="SMG42971.1"/>
    </source>
</evidence>
<evidence type="ECO:0000313" key="2">
    <source>
        <dbReference type="Proteomes" id="UP000193228"/>
    </source>
</evidence>
<gene>
    <name evidence="1" type="ORF">SAMN06265784_104126</name>
</gene>
<dbReference type="STRING" id="1515439.SAMN06265784_104126"/>
<reference evidence="2" key="1">
    <citation type="submission" date="2017-04" db="EMBL/GenBank/DDBJ databases">
        <authorList>
            <person name="Varghese N."/>
            <person name="Submissions S."/>
        </authorList>
    </citation>
    <scope>NUCLEOTIDE SEQUENCE [LARGE SCALE GENOMIC DNA]</scope>
    <source>
        <strain evidence="2">LMG 29540</strain>
    </source>
</reference>
<name>A0A1X7KQG6_9BURK</name>
<organism evidence="1 2">
    <name type="scientific">Paraburkholderia susongensis</name>
    <dbReference type="NCBI Taxonomy" id="1515439"/>
    <lineage>
        <taxon>Bacteria</taxon>
        <taxon>Pseudomonadati</taxon>
        <taxon>Pseudomonadota</taxon>
        <taxon>Betaproteobacteria</taxon>
        <taxon>Burkholderiales</taxon>
        <taxon>Burkholderiaceae</taxon>
        <taxon>Paraburkholderia</taxon>
    </lineage>
</organism>
<dbReference type="Proteomes" id="UP000193228">
    <property type="component" value="Unassembled WGS sequence"/>
</dbReference>
<accession>A0A1X7KQG6</accession>
<proteinExistence type="predicted"/>
<dbReference type="EMBL" id="FXAT01000004">
    <property type="protein sequence ID" value="SMG42971.1"/>
    <property type="molecule type" value="Genomic_DNA"/>
</dbReference>
<dbReference type="AlphaFoldDB" id="A0A1X7KQG6"/>
<protein>
    <submittedName>
        <fullName evidence="1">Uncharacterized protein</fullName>
    </submittedName>
</protein>
<sequence>MLLSFAGFAAHIGHDYIERNGRKVSLFEFRREETGGLEVLILRRWLLSIGRSIQ</sequence>
<dbReference type="RefSeq" id="WP_167387472.1">
    <property type="nucleotide sequence ID" value="NZ_FXAT01000004.1"/>
</dbReference>